<sequence>MNAFNKHHIIIFQMFVFNFVIANVITLQVFVCDMYATCLINLLKNIFIIFSQLFGIVISPHRFIHICDKYITYD</sequence>
<evidence type="ECO:0000313" key="3">
    <source>
        <dbReference type="Proteomes" id="UP001607302"/>
    </source>
</evidence>
<evidence type="ECO:0000313" key="2">
    <source>
        <dbReference type="EMBL" id="KAL2719147.1"/>
    </source>
</evidence>
<reference evidence="2 3" key="1">
    <citation type="journal article" date="2024" name="Ann. Entomol. Soc. Am.">
        <title>Genomic analyses of the southern and eastern yellowjacket wasps (Hymenoptera: Vespidae) reveal evolutionary signatures of social life.</title>
        <authorList>
            <person name="Catto M.A."/>
            <person name="Caine P.B."/>
            <person name="Orr S.E."/>
            <person name="Hunt B.G."/>
            <person name="Goodisman M.A.D."/>
        </authorList>
    </citation>
    <scope>NUCLEOTIDE SEQUENCE [LARGE SCALE GENOMIC DNA]</scope>
    <source>
        <strain evidence="2">233</strain>
        <tissue evidence="2">Head and thorax</tissue>
    </source>
</reference>
<feature type="transmembrane region" description="Helical" evidence="1">
    <location>
        <begin position="42"/>
        <end position="59"/>
    </location>
</feature>
<feature type="transmembrane region" description="Helical" evidence="1">
    <location>
        <begin position="9"/>
        <end position="30"/>
    </location>
</feature>
<dbReference type="AlphaFoldDB" id="A0ABD2AEV1"/>
<dbReference type="Proteomes" id="UP001607302">
    <property type="component" value="Unassembled WGS sequence"/>
</dbReference>
<organism evidence="2 3">
    <name type="scientific">Vespula squamosa</name>
    <name type="common">Southern yellow jacket</name>
    <name type="synonym">Wasp</name>
    <dbReference type="NCBI Taxonomy" id="30214"/>
    <lineage>
        <taxon>Eukaryota</taxon>
        <taxon>Metazoa</taxon>
        <taxon>Ecdysozoa</taxon>
        <taxon>Arthropoda</taxon>
        <taxon>Hexapoda</taxon>
        <taxon>Insecta</taxon>
        <taxon>Pterygota</taxon>
        <taxon>Neoptera</taxon>
        <taxon>Endopterygota</taxon>
        <taxon>Hymenoptera</taxon>
        <taxon>Apocrita</taxon>
        <taxon>Aculeata</taxon>
        <taxon>Vespoidea</taxon>
        <taxon>Vespidae</taxon>
        <taxon>Vespinae</taxon>
        <taxon>Vespula</taxon>
    </lineage>
</organism>
<accession>A0ABD2AEV1</accession>
<comment type="caution">
    <text evidence="2">The sequence shown here is derived from an EMBL/GenBank/DDBJ whole genome shotgun (WGS) entry which is preliminary data.</text>
</comment>
<dbReference type="EMBL" id="JAUDFV010000151">
    <property type="protein sequence ID" value="KAL2719147.1"/>
    <property type="molecule type" value="Genomic_DNA"/>
</dbReference>
<keyword evidence="3" id="KW-1185">Reference proteome</keyword>
<proteinExistence type="predicted"/>
<name>A0ABD2AEV1_VESSQ</name>
<gene>
    <name evidence="2" type="ORF">V1478_011566</name>
</gene>
<evidence type="ECO:0000256" key="1">
    <source>
        <dbReference type="SAM" id="Phobius"/>
    </source>
</evidence>
<keyword evidence="1" id="KW-0472">Membrane</keyword>
<protein>
    <submittedName>
        <fullName evidence="2">Uncharacterized protein</fullName>
    </submittedName>
</protein>
<keyword evidence="1" id="KW-1133">Transmembrane helix</keyword>
<keyword evidence="1" id="KW-0812">Transmembrane</keyword>